<dbReference type="PIRSF" id="PIRSF010045">
    <property type="entry name" value="DUF850_TM_euk"/>
    <property type="match status" value="1"/>
</dbReference>
<evidence type="ECO:0000256" key="8">
    <source>
        <dbReference type="SAM" id="Phobius"/>
    </source>
</evidence>
<organism evidence="9 10">
    <name type="scientific">Chloropicon primus</name>
    <dbReference type="NCBI Taxonomy" id="1764295"/>
    <lineage>
        <taxon>Eukaryota</taxon>
        <taxon>Viridiplantae</taxon>
        <taxon>Chlorophyta</taxon>
        <taxon>Chloropicophyceae</taxon>
        <taxon>Chloropicales</taxon>
        <taxon>Chloropicaceae</taxon>
        <taxon>Chloropicon</taxon>
    </lineage>
</organism>
<dbReference type="InterPro" id="IPR008568">
    <property type="entry name" value="EMC3"/>
</dbReference>
<dbReference type="Pfam" id="PF01956">
    <property type="entry name" value="EMC3_TMCO1"/>
    <property type="match status" value="1"/>
</dbReference>
<comment type="similarity">
    <text evidence="2 7">Belongs to the EMC3 family.</text>
</comment>
<evidence type="ECO:0000256" key="2">
    <source>
        <dbReference type="ARBA" id="ARBA00005376"/>
    </source>
</evidence>
<dbReference type="STRING" id="1764295.A0A5B8MLQ1"/>
<dbReference type="SMART" id="SM01415">
    <property type="entry name" value="DUF106"/>
    <property type="match status" value="1"/>
</dbReference>
<evidence type="ECO:0000256" key="6">
    <source>
        <dbReference type="ARBA" id="ARBA00023136"/>
    </source>
</evidence>
<accession>A0A5B8MLQ1</accession>
<feature type="transmembrane region" description="Helical" evidence="8">
    <location>
        <begin position="12"/>
        <end position="30"/>
    </location>
</feature>
<evidence type="ECO:0000256" key="5">
    <source>
        <dbReference type="ARBA" id="ARBA00022989"/>
    </source>
</evidence>
<dbReference type="OrthoDB" id="6745403at2759"/>
<protein>
    <recommendedName>
        <fullName evidence="3 7">ER membrane protein complex subunit 3</fullName>
    </recommendedName>
</protein>
<evidence type="ECO:0000256" key="3">
    <source>
        <dbReference type="ARBA" id="ARBA00020822"/>
    </source>
</evidence>
<evidence type="ECO:0000313" key="9">
    <source>
        <dbReference type="EMBL" id="QDZ21436.1"/>
    </source>
</evidence>
<dbReference type="InterPro" id="IPR002809">
    <property type="entry name" value="EMC3/TMCO1"/>
</dbReference>
<dbReference type="GO" id="GO:0072546">
    <property type="term" value="C:EMC complex"/>
    <property type="evidence" value="ECO:0007669"/>
    <property type="project" value="TreeGrafter"/>
</dbReference>
<keyword evidence="5 8" id="KW-1133">Transmembrane helix</keyword>
<evidence type="ECO:0000256" key="1">
    <source>
        <dbReference type="ARBA" id="ARBA00004141"/>
    </source>
</evidence>
<keyword evidence="10" id="KW-1185">Reference proteome</keyword>
<dbReference type="GO" id="GO:0034975">
    <property type="term" value="P:protein folding in endoplasmic reticulum"/>
    <property type="evidence" value="ECO:0007669"/>
    <property type="project" value="TreeGrafter"/>
</dbReference>
<gene>
    <name evidence="9" type="ORF">A3770_05p39540</name>
</gene>
<feature type="transmembrane region" description="Helical" evidence="8">
    <location>
        <begin position="156"/>
        <end position="175"/>
    </location>
</feature>
<dbReference type="Proteomes" id="UP000316726">
    <property type="component" value="Chromosome 5"/>
</dbReference>
<dbReference type="AlphaFoldDB" id="A0A5B8MLQ1"/>
<keyword evidence="4 8" id="KW-0812">Transmembrane</keyword>
<proteinExistence type="inferred from homology"/>
<comment type="subcellular location">
    <subcellularLocation>
        <location evidence="1">Membrane</location>
        <topology evidence="1">Multi-pass membrane protein</topology>
    </subcellularLocation>
</comment>
<dbReference type="PANTHER" id="PTHR13116">
    <property type="entry name" value="ER MEMBRANE PROTEIN COMPLEX SUBUNIT 3"/>
    <property type="match status" value="1"/>
</dbReference>
<sequence>MLMLDPNVRNWVMIPITFAMLLIGVLRHLVSKLMRGSSTPKIKTIQAKQLIQRSQYLRAHSGFLNRAAFNQRKEFFCEKEKGAFLQKVDPSLNPQQAMMSDPSMLSDMLTKNLTMIVPQFVTGAWVNFFFSGFVVAKVPFPLTQKFKLMLQRGVDLSSLDVTYISSLSWYFLNLFGMQGLLQLIMGEKTFDDTQVMQQQMSMGAGPAGGLDAPNLFKAEKDQLEMMQHTYRVDKFVELAAK</sequence>
<evidence type="ECO:0000313" key="10">
    <source>
        <dbReference type="Proteomes" id="UP000316726"/>
    </source>
</evidence>
<name>A0A5B8MLQ1_9CHLO</name>
<evidence type="ECO:0000256" key="7">
    <source>
        <dbReference type="PIRNR" id="PIRNR010045"/>
    </source>
</evidence>
<dbReference type="EMBL" id="CP031038">
    <property type="protein sequence ID" value="QDZ21436.1"/>
    <property type="molecule type" value="Genomic_DNA"/>
</dbReference>
<keyword evidence="6 8" id="KW-0472">Membrane</keyword>
<reference evidence="9 10" key="1">
    <citation type="submission" date="2018-07" db="EMBL/GenBank/DDBJ databases">
        <title>The complete nuclear genome of the prasinophyte Chloropicon primus (CCMP1205).</title>
        <authorList>
            <person name="Pombert J.-F."/>
            <person name="Otis C."/>
            <person name="Turmel M."/>
            <person name="Lemieux C."/>
        </authorList>
    </citation>
    <scope>NUCLEOTIDE SEQUENCE [LARGE SCALE GENOMIC DNA]</scope>
    <source>
        <strain evidence="9 10">CCMP1205</strain>
    </source>
</reference>
<dbReference type="PANTHER" id="PTHR13116:SF5">
    <property type="entry name" value="ER MEMBRANE PROTEIN COMPLEX SUBUNIT 3"/>
    <property type="match status" value="1"/>
</dbReference>
<evidence type="ECO:0000256" key="4">
    <source>
        <dbReference type="ARBA" id="ARBA00022692"/>
    </source>
</evidence>
<feature type="transmembrane region" description="Helical" evidence="8">
    <location>
        <begin position="113"/>
        <end position="136"/>
    </location>
</feature>